<reference evidence="1 2" key="1">
    <citation type="submission" date="2018-11" db="EMBL/GenBank/DDBJ databases">
        <title>Genomic Encyclopedia of Type Strains, Phase IV (KMG-IV): sequencing the most valuable type-strain genomes for metagenomic binning, comparative biology and taxonomic classification.</title>
        <authorList>
            <person name="Goeker M."/>
        </authorList>
    </citation>
    <scope>NUCLEOTIDE SEQUENCE [LARGE SCALE GENOMIC DNA]</scope>
    <source>
        <strain evidence="1 2">DSM 21945</strain>
    </source>
</reference>
<dbReference type="STRING" id="584787.GCA_001247655_01833"/>
<sequence length="126" mass="14685">MADFLFDRLLAAQDHALGRQPLTEQQAVLKQLNWLISSREWLAQSQGQYLIDVAMPDPVSMNSQQQVEFYARRLVRLIEHYEPRLTELEIHLLPTGRPLSPFRVQISARLVGQQSQERLFFDSHQS</sequence>
<accession>A0A3N1PF28</accession>
<dbReference type="RefSeq" id="WP_123420393.1">
    <property type="nucleotide sequence ID" value="NZ_JBLXEP010000001.1"/>
</dbReference>
<protein>
    <submittedName>
        <fullName evidence="1">Putative component of type VI protein secretion system</fullName>
    </submittedName>
</protein>
<comment type="caution">
    <text evidence="1">The sequence shown here is derived from an EMBL/GenBank/DDBJ whole genome shotgun (WGS) entry which is preliminary data.</text>
</comment>
<gene>
    <name evidence="1" type="ORF">EDC28_101240</name>
</gene>
<dbReference type="SUPFAM" id="SSF160719">
    <property type="entry name" value="gpW/gp25-like"/>
    <property type="match status" value="1"/>
</dbReference>
<dbReference type="AlphaFoldDB" id="A0A3N1PF28"/>
<dbReference type="EMBL" id="RJUL01000001">
    <property type="protein sequence ID" value="ROQ30554.1"/>
    <property type="molecule type" value="Genomic_DNA"/>
</dbReference>
<organism evidence="1 2">
    <name type="scientific">Gallaecimonas pentaromativorans</name>
    <dbReference type="NCBI Taxonomy" id="584787"/>
    <lineage>
        <taxon>Bacteria</taxon>
        <taxon>Pseudomonadati</taxon>
        <taxon>Pseudomonadota</taxon>
        <taxon>Gammaproteobacteria</taxon>
        <taxon>Enterobacterales</taxon>
        <taxon>Gallaecimonadaceae</taxon>
        <taxon>Gallaecimonas</taxon>
    </lineage>
</organism>
<name>A0A3N1PF28_9GAMM</name>
<evidence type="ECO:0000313" key="1">
    <source>
        <dbReference type="EMBL" id="ROQ30554.1"/>
    </source>
</evidence>
<keyword evidence="2" id="KW-1185">Reference proteome</keyword>
<dbReference type="Proteomes" id="UP000268033">
    <property type="component" value="Unassembled WGS sequence"/>
</dbReference>
<evidence type="ECO:0000313" key="2">
    <source>
        <dbReference type="Proteomes" id="UP000268033"/>
    </source>
</evidence>
<proteinExistence type="predicted"/>